<sequence length="169" mass="19117">MQVAMIAALAANRVIGINGKLPWYIPGELKYFKHVTMGKPIIMGRKTFVSLGRPLPGRSNIVITRDQEYQHEGVQVVHSLEEALSLAENIAFINGVDEVVIIGGGEIYRQALPKSTRLYLTQIHKDFTGDAVFPEWSEGEWKMVSEQANHYEPQALDYSYQVWQRITAE</sequence>
<gene>
    <name evidence="11" type="ORF">B9G39_02650</name>
</gene>
<evidence type="ECO:0000259" key="10">
    <source>
        <dbReference type="PROSITE" id="PS51330"/>
    </source>
</evidence>
<evidence type="ECO:0000313" key="12">
    <source>
        <dbReference type="Proteomes" id="UP000257039"/>
    </source>
</evidence>
<evidence type="ECO:0000256" key="5">
    <source>
        <dbReference type="ARBA" id="ARBA00022857"/>
    </source>
</evidence>
<dbReference type="InterPro" id="IPR001796">
    <property type="entry name" value="DHFR_dom"/>
</dbReference>
<dbReference type="GO" id="GO:0046452">
    <property type="term" value="P:dihydrofolate metabolic process"/>
    <property type="evidence" value="ECO:0007669"/>
    <property type="project" value="TreeGrafter"/>
</dbReference>
<dbReference type="InterPro" id="IPR012259">
    <property type="entry name" value="DHFR"/>
</dbReference>
<dbReference type="Gene3D" id="3.40.430.10">
    <property type="entry name" value="Dihydrofolate Reductase, subunit A"/>
    <property type="match status" value="1"/>
</dbReference>
<evidence type="ECO:0000256" key="8">
    <source>
        <dbReference type="PIRNR" id="PIRNR000194"/>
    </source>
</evidence>
<dbReference type="GO" id="GO:0046654">
    <property type="term" value="P:tetrahydrofolate biosynthetic process"/>
    <property type="evidence" value="ECO:0007669"/>
    <property type="project" value="UniProtKB-UniPathway"/>
</dbReference>
<dbReference type="SUPFAM" id="SSF53597">
    <property type="entry name" value="Dihydrofolate reductase-like"/>
    <property type="match status" value="1"/>
</dbReference>
<evidence type="ECO:0000256" key="2">
    <source>
        <dbReference type="ARBA" id="ARBA00009539"/>
    </source>
</evidence>
<dbReference type="Pfam" id="PF00186">
    <property type="entry name" value="DHFR_1"/>
    <property type="match status" value="1"/>
</dbReference>
<dbReference type="EC" id="1.5.1.3" evidence="3 8"/>
<evidence type="ECO:0000256" key="4">
    <source>
        <dbReference type="ARBA" id="ARBA00022563"/>
    </source>
</evidence>
<dbReference type="PIRSF" id="PIRSF000194">
    <property type="entry name" value="DHFR"/>
    <property type="match status" value="1"/>
</dbReference>
<dbReference type="AlphaFoldDB" id="A0A4P9VJU9"/>
<keyword evidence="12" id="KW-1185">Reference proteome</keyword>
<comment type="similarity">
    <text evidence="2 8 9">Belongs to the dihydrofolate reductase family.</text>
</comment>
<dbReference type="InterPro" id="IPR024072">
    <property type="entry name" value="DHFR-like_dom_sf"/>
</dbReference>
<protein>
    <recommendedName>
        <fullName evidence="3 8">Dihydrofolate reductase</fullName>
        <ecNumber evidence="3 8">1.5.1.3</ecNumber>
    </recommendedName>
</protein>
<dbReference type="InterPro" id="IPR017925">
    <property type="entry name" value="DHFR_CS"/>
</dbReference>
<dbReference type="RefSeq" id="WP_094785936.1">
    <property type="nucleotide sequence ID" value="NZ_NDXW01000001.1"/>
</dbReference>
<keyword evidence="6 8" id="KW-0560">Oxidoreductase</keyword>
<feature type="domain" description="DHFR" evidence="10">
    <location>
        <begin position="2"/>
        <end position="165"/>
    </location>
</feature>
<reference evidence="11 12" key="1">
    <citation type="submission" date="2017-04" db="EMBL/GenBank/DDBJ databases">
        <title>Draft genome sequence of Zooshikella ganghwensis VG4 isolated from Red Sea sediments.</title>
        <authorList>
            <person name="Rehman Z."/>
            <person name="Alam I."/>
            <person name="Kamau A."/>
            <person name="Bajic V."/>
            <person name="Leiknes T."/>
        </authorList>
    </citation>
    <scope>NUCLEOTIDE SEQUENCE [LARGE SCALE GENOMIC DNA]</scope>
    <source>
        <strain evidence="11 12">VG4</strain>
    </source>
</reference>
<comment type="caution">
    <text evidence="11">The sequence shown here is derived from an EMBL/GenBank/DDBJ whole genome shotgun (WGS) entry which is preliminary data.</text>
</comment>
<accession>A0A4P9VJU9</accession>
<keyword evidence="5 8" id="KW-0521">NADP</keyword>
<organism evidence="11 12">
    <name type="scientific">Zooshikella ganghwensis</name>
    <dbReference type="NCBI Taxonomy" id="202772"/>
    <lineage>
        <taxon>Bacteria</taxon>
        <taxon>Pseudomonadati</taxon>
        <taxon>Pseudomonadota</taxon>
        <taxon>Gammaproteobacteria</taxon>
        <taxon>Oceanospirillales</taxon>
        <taxon>Zooshikellaceae</taxon>
        <taxon>Zooshikella</taxon>
    </lineage>
</organism>
<name>A0A4P9VJU9_9GAMM</name>
<dbReference type="GO" id="GO:0046655">
    <property type="term" value="P:folic acid metabolic process"/>
    <property type="evidence" value="ECO:0007669"/>
    <property type="project" value="TreeGrafter"/>
</dbReference>
<evidence type="ECO:0000256" key="3">
    <source>
        <dbReference type="ARBA" id="ARBA00012856"/>
    </source>
</evidence>
<dbReference type="PRINTS" id="PR00070">
    <property type="entry name" value="DHFR"/>
</dbReference>
<keyword evidence="4 8" id="KW-0554">One-carbon metabolism</keyword>
<dbReference type="PANTHER" id="PTHR48069:SF3">
    <property type="entry name" value="DIHYDROFOLATE REDUCTASE"/>
    <property type="match status" value="1"/>
</dbReference>
<dbReference type="GO" id="GO:0006730">
    <property type="term" value="P:one-carbon metabolic process"/>
    <property type="evidence" value="ECO:0007669"/>
    <property type="project" value="UniProtKB-KW"/>
</dbReference>
<dbReference type="GO" id="GO:0004146">
    <property type="term" value="F:dihydrofolate reductase activity"/>
    <property type="evidence" value="ECO:0007669"/>
    <property type="project" value="UniProtKB-EC"/>
</dbReference>
<comment type="function">
    <text evidence="7 8">Key enzyme in folate metabolism. Catalyzes an essential reaction for de novo glycine and purine synthesis, and for DNA precursor synthesis.</text>
</comment>
<dbReference type="PROSITE" id="PS00075">
    <property type="entry name" value="DHFR_1"/>
    <property type="match status" value="1"/>
</dbReference>
<dbReference type="UniPathway" id="UPA00077">
    <property type="reaction ID" value="UER00158"/>
</dbReference>
<evidence type="ECO:0000256" key="1">
    <source>
        <dbReference type="ARBA" id="ARBA00004903"/>
    </source>
</evidence>
<evidence type="ECO:0000256" key="7">
    <source>
        <dbReference type="ARBA" id="ARBA00025067"/>
    </source>
</evidence>
<dbReference type="PROSITE" id="PS51330">
    <property type="entry name" value="DHFR_2"/>
    <property type="match status" value="1"/>
</dbReference>
<dbReference type="FunFam" id="3.40.430.10:FF:000001">
    <property type="entry name" value="Dihydrofolate reductase"/>
    <property type="match status" value="1"/>
</dbReference>
<dbReference type="Proteomes" id="UP000257039">
    <property type="component" value="Unassembled WGS sequence"/>
</dbReference>
<evidence type="ECO:0000256" key="6">
    <source>
        <dbReference type="ARBA" id="ARBA00023002"/>
    </source>
</evidence>
<proteinExistence type="inferred from homology"/>
<dbReference type="GO" id="GO:0005829">
    <property type="term" value="C:cytosol"/>
    <property type="evidence" value="ECO:0007669"/>
    <property type="project" value="TreeGrafter"/>
</dbReference>
<dbReference type="PANTHER" id="PTHR48069">
    <property type="entry name" value="DIHYDROFOLATE REDUCTASE"/>
    <property type="match status" value="1"/>
</dbReference>
<comment type="pathway">
    <text evidence="1 8">Cofactor biosynthesis; tetrahydrofolate biosynthesis; 5,6,7,8-tetrahydrofolate from 7,8-dihydrofolate: step 1/1.</text>
</comment>
<evidence type="ECO:0000313" key="11">
    <source>
        <dbReference type="EMBL" id="RDH42430.1"/>
    </source>
</evidence>
<evidence type="ECO:0000256" key="9">
    <source>
        <dbReference type="RuleBase" id="RU004474"/>
    </source>
</evidence>
<comment type="catalytic activity">
    <reaction evidence="8">
        <text>(6S)-5,6,7,8-tetrahydrofolate + NADP(+) = 7,8-dihydrofolate + NADPH + H(+)</text>
        <dbReference type="Rhea" id="RHEA:15009"/>
        <dbReference type="ChEBI" id="CHEBI:15378"/>
        <dbReference type="ChEBI" id="CHEBI:57451"/>
        <dbReference type="ChEBI" id="CHEBI:57453"/>
        <dbReference type="ChEBI" id="CHEBI:57783"/>
        <dbReference type="ChEBI" id="CHEBI:58349"/>
        <dbReference type="EC" id="1.5.1.3"/>
    </reaction>
</comment>
<dbReference type="GO" id="GO:0070401">
    <property type="term" value="F:NADP+ binding"/>
    <property type="evidence" value="ECO:0007669"/>
    <property type="project" value="UniProtKB-ARBA"/>
</dbReference>
<dbReference type="CDD" id="cd00209">
    <property type="entry name" value="DHFR"/>
    <property type="match status" value="1"/>
</dbReference>
<dbReference type="EMBL" id="NDXW01000001">
    <property type="protein sequence ID" value="RDH42430.1"/>
    <property type="molecule type" value="Genomic_DNA"/>
</dbReference>